<dbReference type="Proteomes" id="UP000003374">
    <property type="component" value="Unassembled WGS sequence"/>
</dbReference>
<name>A4BLT9_9GAMM</name>
<evidence type="ECO:0000313" key="2">
    <source>
        <dbReference type="EMBL" id="EAR23277.1"/>
    </source>
</evidence>
<dbReference type="EMBL" id="AAOF01000001">
    <property type="protein sequence ID" value="EAR23277.1"/>
    <property type="molecule type" value="Genomic_DNA"/>
</dbReference>
<dbReference type="AlphaFoldDB" id="A4BLT9"/>
<feature type="transmembrane region" description="Helical" evidence="1">
    <location>
        <begin position="15"/>
        <end position="39"/>
    </location>
</feature>
<keyword evidence="1" id="KW-1133">Transmembrane helix</keyword>
<evidence type="ECO:0000313" key="3">
    <source>
        <dbReference type="Proteomes" id="UP000003374"/>
    </source>
</evidence>
<keyword evidence="3" id="KW-1185">Reference proteome</keyword>
<proteinExistence type="predicted"/>
<reference evidence="2 3" key="1">
    <citation type="submission" date="2006-02" db="EMBL/GenBank/DDBJ databases">
        <authorList>
            <person name="Waterbury J."/>
            <person name="Ferriera S."/>
            <person name="Johnson J."/>
            <person name="Kravitz S."/>
            <person name="Halpern A."/>
            <person name="Remington K."/>
            <person name="Beeson K."/>
            <person name="Tran B."/>
            <person name="Rogers Y.-H."/>
            <person name="Friedman R."/>
            <person name="Venter J.C."/>
        </authorList>
    </citation>
    <scope>NUCLEOTIDE SEQUENCE [LARGE SCALE GENOMIC DNA]</scope>
    <source>
        <strain evidence="2 3">Nb-231</strain>
    </source>
</reference>
<evidence type="ECO:0000256" key="1">
    <source>
        <dbReference type="SAM" id="Phobius"/>
    </source>
</evidence>
<protein>
    <submittedName>
        <fullName evidence="2">Uncharacterized protein</fullName>
    </submittedName>
</protein>
<organism evidence="2 3">
    <name type="scientific">Nitrococcus mobilis Nb-231</name>
    <dbReference type="NCBI Taxonomy" id="314278"/>
    <lineage>
        <taxon>Bacteria</taxon>
        <taxon>Pseudomonadati</taxon>
        <taxon>Pseudomonadota</taxon>
        <taxon>Gammaproteobacteria</taxon>
        <taxon>Chromatiales</taxon>
        <taxon>Ectothiorhodospiraceae</taxon>
        <taxon>Nitrococcus</taxon>
    </lineage>
</organism>
<keyword evidence="1" id="KW-0472">Membrane</keyword>
<gene>
    <name evidence="2" type="ORF">NB231_15693</name>
</gene>
<accession>A4BLT9</accession>
<sequence length="51" mass="5671">MACQRYRSDPGQLSAARLITFVGLMISHGYSFVTNFLLVGEKDRPTINHSA</sequence>
<dbReference type="HOGENOM" id="CLU_3101403_0_0_6"/>
<keyword evidence="1" id="KW-0812">Transmembrane</keyword>
<comment type="caution">
    <text evidence="2">The sequence shown here is derived from an EMBL/GenBank/DDBJ whole genome shotgun (WGS) entry which is preliminary data.</text>
</comment>